<dbReference type="SUPFAM" id="SSF102198">
    <property type="entry name" value="Putative cyclase"/>
    <property type="match status" value="1"/>
</dbReference>
<proteinExistence type="predicted"/>
<evidence type="ECO:0000313" key="2">
    <source>
        <dbReference type="Proteomes" id="UP001242480"/>
    </source>
</evidence>
<dbReference type="Proteomes" id="UP001242480">
    <property type="component" value="Unassembled WGS sequence"/>
</dbReference>
<gene>
    <name evidence="1" type="ORF">QO011_004924</name>
</gene>
<protein>
    <submittedName>
        <fullName evidence="1">Kynurenine formamidase</fullName>
    </submittedName>
</protein>
<evidence type="ECO:0000313" key="1">
    <source>
        <dbReference type="EMBL" id="MDQ0471897.1"/>
    </source>
</evidence>
<dbReference type="InterPro" id="IPR037175">
    <property type="entry name" value="KFase_sf"/>
</dbReference>
<dbReference type="EMBL" id="JAUSVX010000010">
    <property type="protein sequence ID" value="MDQ0471897.1"/>
    <property type="molecule type" value="Genomic_DNA"/>
</dbReference>
<dbReference type="InterPro" id="IPR007325">
    <property type="entry name" value="KFase/CYL"/>
</dbReference>
<comment type="caution">
    <text evidence="1">The sequence shown here is derived from an EMBL/GenBank/DDBJ whole genome shotgun (WGS) entry which is preliminary data.</text>
</comment>
<dbReference type="RefSeq" id="WP_307277797.1">
    <property type="nucleotide sequence ID" value="NZ_JAUSVX010000010.1"/>
</dbReference>
<dbReference type="Pfam" id="PF04199">
    <property type="entry name" value="Cyclase"/>
    <property type="match status" value="1"/>
</dbReference>
<organism evidence="1 2">
    <name type="scientific">Labrys wisconsinensis</name>
    <dbReference type="NCBI Taxonomy" id="425677"/>
    <lineage>
        <taxon>Bacteria</taxon>
        <taxon>Pseudomonadati</taxon>
        <taxon>Pseudomonadota</taxon>
        <taxon>Alphaproteobacteria</taxon>
        <taxon>Hyphomicrobiales</taxon>
        <taxon>Xanthobacteraceae</taxon>
        <taxon>Labrys</taxon>
    </lineage>
</organism>
<sequence>MAKRWKVRPDHANWGDFGEDDQVGRLNLITPERRRLAAQEVKEGIAFCLSLPLDLPGGNLLVPLRLPPTRHVAPRKCGHHFVNFPMRLENECWTDFSCDDAVTIYTQYSTQWDALSHVGQAFDADQDGEAELVYYNGYRGGVDILGPEQAGGPGAVHLGIEKMAETCVQGRGVMVDAFARYGAERKFIGYDDLMRIMDEDGVEVEEGDMFCLHTGWTHAVAARQGNPDVALLHHAYSVLDGSDEKLLQWIEDSGISVLIADNFAVEGFQQQGRGGEGSFPALPIHRRCLVELGIHLGELWHLTPLNDWLRAHKRSRFLLTAPPLRLPGSFGSPATPVATV</sequence>
<accession>A0ABU0JC95</accession>
<dbReference type="Gene3D" id="3.50.30.50">
    <property type="entry name" value="Putative cyclase"/>
    <property type="match status" value="1"/>
</dbReference>
<keyword evidence="2" id="KW-1185">Reference proteome</keyword>
<reference evidence="1 2" key="1">
    <citation type="submission" date="2023-07" db="EMBL/GenBank/DDBJ databases">
        <title>Genomic Encyclopedia of Type Strains, Phase IV (KMG-IV): sequencing the most valuable type-strain genomes for metagenomic binning, comparative biology and taxonomic classification.</title>
        <authorList>
            <person name="Goeker M."/>
        </authorList>
    </citation>
    <scope>NUCLEOTIDE SEQUENCE [LARGE SCALE GENOMIC DNA]</scope>
    <source>
        <strain evidence="1 2">DSM 19619</strain>
    </source>
</reference>
<dbReference type="PANTHER" id="PTHR34861">
    <property type="match status" value="1"/>
</dbReference>
<name>A0ABU0JC95_9HYPH</name>